<comment type="caution">
    <text evidence="2">The sequence shown here is derived from an EMBL/GenBank/DDBJ whole genome shotgun (WGS) entry which is preliminary data.</text>
</comment>
<dbReference type="EMBL" id="NMUH01000110">
    <property type="protein sequence ID" value="MQL71795.1"/>
    <property type="molecule type" value="Genomic_DNA"/>
</dbReference>
<name>A0A843TL86_COLES</name>
<evidence type="ECO:0000256" key="1">
    <source>
        <dbReference type="SAM" id="Phobius"/>
    </source>
</evidence>
<organism evidence="2 3">
    <name type="scientific">Colocasia esculenta</name>
    <name type="common">Wild taro</name>
    <name type="synonym">Arum esculentum</name>
    <dbReference type="NCBI Taxonomy" id="4460"/>
    <lineage>
        <taxon>Eukaryota</taxon>
        <taxon>Viridiplantae</taxon>
        <taxon>Streptophyta</taxon>
        <taxon>Embryophyta</taxon>
        <taxon>Tracheophyta</taxon>
        <taxon>Spermatophyta</taxon>
        <taxon>Magnoliopsida</taxon>
        <taxon>Liliopsida</taxon>
        <taxon>Araceae</taxon>
        <taxon>Aroideae</taxon>
        <taxon>Colocasieae</taxon>
        <taxon>Colocasia</taxon>
    </lineage>
</organism>
<feature type="non-terminal residue" evidence="2">
    <location>
        <position position="1"/>
    </location>
</feature>
<accession>A0A843TL86</accession>
<dbReference type="Proteomes" id="UP000652761">
    <property type="component" value="Unassembled WGS sequence"/>
</dbReference>
<protein>
    <submittedName>
        <fullName evidence="2">Uncharacterized protein</fullName>
    </submittedName>
</protein>
<reference evidence="2" key="1">
    <citation type="submission" date="2017-07" db="EMBL/GenBank/DDBJ databases">
        <title>Taro Niue Genome Assembly and Annotation.</title>
        <authorList>
            <person name="Atibalentja N."/>
            <person name="Keating K."/>
            <person name="Fields C.J."/>
        </authorList>
    </citation>
    <scope>NUCLEOTIDE SEQUENCE</scope>
    <source>
        <strain evidence="2">Niue_2</strain>
        <tissue evidence="2">Leaf</tissue>
    </source>
</reference>
<keyword evidence="1" id="KW-1133">Transmembrane helix</keyword>
<gene>
    <name evidence="2" type="ORF">Taro_004136</name>
</gene>
<feature type="transmembrane region" description="Helical" evidence="1">
    <location>
        <begin position="13"/>
        <end position="31"/>
    </location>
</feature>
<evidence type="ECO:0000313" key="2">
    <source>
        <dbReference type="EMBL" id="MQL71795.1"/>
    </source>
</evidence>
<keyword evidence="3" id="KW-1185">Reference proteome</keyword>
<evidence type="ECO:0000313" key="3">
    <source>
        <dbReference type="Proteomes" id="UP000652761"/>
    </source>
</evidence>
<sequence>EINAEFSGSPLRLQLFVVVTGIVYLLFAYFVPTISAMRNWLVASAVLTSGHLRKENKAKEFKIPGSQADKVFNAFGAIAATLVSNTSGLLPEIQVS</sequence>
<proteinExistence type="predicted"/>
<keyword evidence="1" id="KW-0812">Transmembrane</keyword>
<dbReference type="AlphaFoldDB" id="A0A843TL86"/>
<dbReference type="OrthoDB" id="10490007at2759"/>
<keyword evidence="1" id="KW-0472">Membrane</keyword>